<accession>M5CD70</accession>
<sequence>MVDFADEWEGREGSVEGNEWSASWGTCATLAAVGDLETGGNNTGIERLGKAGVQSVFGLAGAFDFGLCVLFLDGFGGRGRTGAGDFAASTAATAA</sequence>
<protein>
    <submittedName>
        <fullName evidence="1">Uncharacterized protein</fullName>
    </submittedName>
</protein>
<dbReference type="Proteomes" id="UP000012065">
    <property type="component" value="Unassembled WGS sequence"/>
</dbReference>
<evidence type="ECO:0000313" key="2">
    <source>
        <dbReference type="Proteomes" id="UP000012065"/>
    </source>
</evidence>
<reference evidence="1 2" key="1">
    <citation type="journal article" date="2013" name="J. Biotechnol.">
        <title>Establishment and interpretation of the genome sequence of the phytopathogenic fungus Rhizoctonia solani AG1-IB isolate 7/3/14.</title>
        <authorList>
            <person name="Wibberg D.W."/>
            <person name="Jelonek L.J."/>
            <person name="Rupp O.R."/>
            <person name="Hennig M.H."/>
            <person name="Eikmeyer F.E."/>
            <person name="Goesmann A.G."/>
            <person name="Hartmann A.H."/>
            <person name="Borriss R.B."/>
            <person name="Grosch R.G."/>
            <person name="Puehler A.P."/>
            <person name="Schlueter A.S."/>
        </authorList>
    </citation>
    <scope>NUCLEOTIDE SEQUENCE [LARGE SCALE GENOMIC DNA]</scope>
    <source>
        <strain evidence="2">AG1-IB / isolate 7/3/14</strain>
    </source>
</reference>
<evidence type="ECO:0000313" key="1">
    <source>
        <dbReference type="EMBL" id="CCO37209.1"/>
    </source>
</evidence>
<proteinExistence type="predicted"/>
<gene>
    <name evidence="1" type="ORF">BN14_11363</name>
</gene>
<organism evidence="1 2">
    <name type="scientific">Thanatephorus cucumeris (strain AG1-IB / isolate 7/3/14)</name>
    <name type="common">Lettuce bottom rot fungus</name>
    <name type="synonym">Rhizoctonia solani</name>
    <dbReference type="NCBI Taxonomy" id="1108050"/>
    <lineage>
        <taxon>Eukaryota</taxon>
        <taxon>Fungi</taxon>
        <taxon>Dikarya</taxon>
        <taxon>Basidiomycota</taxon>
        <taxon>Agaricomycotina</taxon>
        <taxon>Agaricomycetes</taxon>
        <taxon>Cantharellales</taxon>
        <taxon>Ceratobasidiaceae</taxon>
        <taxon>Rhizoctonia</taxon>
        <taxon>Rhizoctonia solani AG-1</taxon>
    </lineage>
</organism>
<comment type="caution">
    <text evidence="1">The sequence shown here is derived from an EMBL/GenBank/DDBJ whole genome shotgun (WGS) entry which is preliminary data.</text>
</comment>
<dbReference type="AlphaFoldDB" id="M5CD70"/>
<dbReference type="HOGENOM" id="CLU_2374248_0_0_1"/>
<name>M5CD70_THACB</name>
<dbReference type="EMBL" id="CAOJ01016909">
    <property type="protein sequence ID" value="CCO37209.1"/>
    <property type="molecule type" value="Genomic_DNA"/>
</dbReference>